<reference evidence="1 2" key="1">
    <citation type="submission" date="2017-09" db="EMBL/GenBank/DDBJ databases">
        <title>Depth-based differentiation of microbial function through sediment-hosted aquifers and enrichment of novel symbionts in the deep terrestrial subsurface.</title>
        <authorList>
            <person name="Probst A.J."/>
            <person name="Ladd B."/>
            <person name="Jarett J.K."/>
            <person name="Geller-Mcgrath D.E."/>
            <person name="Sieber C.M."/>
            <person name="Emerson J.B."/>
            <person name="Anantharaman K."/>
            <person name="Thomas B.C."/>
            <person name="Malmstrom R."/>
            <person name="Stieglmeier M."/>
            <person name="Klingl A."/>
            <person name="Woyke T."/>
            <person name="Ryan C.M."/>
            <person name="Banfield J.F."/>
        </authorList>
    </citation>
    <scope>NUCLEOTIDE SEQUENCE [LARGE SCALE GENOMIC DNA]</scope>
    <source>
        <strain evidence="1">CG08_land_8_20_14_0_20_40_16</strain>
    </source>
</reference>
<evidence type="ECO:0000313" key="2">
    <source>
        <dbReference type="Proteomes" id="UP000231542"/>
    </source>
</evidence>
<sequence>MGTATGELLKIVITRNQAWQDARAIASEKRSIEAAPMRIEYDISVAMGKNDTAKVEQLQKKLAEIDTSPIQKLGQKLQQATDLALFLDQRLLEAIQEEFKGKLPEISDQ</sequence>
<gene>
    <name evidence="1" type="ORF">COT24_05565</name>
</gene>
<accession>A0A2H0YU58</accession>
<organism evidence="1 2">
    <name type="scientific">Candidatus Kerfeldbacteria bacterium CG08_land_8_20_14_0_20_40_16</name>
    <dbReference type="NCBI Taxonomy" id="2014244"/>
    <lineage>
        <taxon>Bacteria</taxon>
        <taxon>Candidatus Kerfeldiibacteriota</taxon>
    </lineage>
</organism>
<proteinExistence type="predicted"/>
<comment type="caution">
    <text evidence="1">The sequence shown here is derived from an EMBL/GenBank/DDBJ whole genome shotgun (WGS) entry which is preliminary data.</text>
</comment>
<evidence type="ECO:0000313" key="1">
    <source>
        <dbReference type="EMBL" id="PIS42031.1"/>
    </source>
</evidence>
<dbReference type="EMBL" id="PEXU01000061">
    <property type="protein sequence ID" value="PIS42031.1"/>
    <property type="molecule type" value="Genomic_DNA"/>
</dbReference>
<protein>
    <submittedName>
        <fullName evidence="1">Uncharacterized protein</fullName>
    </submittedName>
</protein>
<dbReference type="Proteomes" id="UP000231542">
    <property type="component" value="Unassembled WGS sequence"/>
</dbReference>
<name>A0A2H0YU58_9BACT</name>
<dbReference type="AlphaFoldDB" id="A0A2H0YU58"/>